<sequence length="222" mass="23554">MMVRHTRASAKASGARVDDPRCPGAVIAPEVGLAPPEGPNAQSFSTSTQDSTTTTVAALPGKPPKRKRGRPRKSESGSLTATGSLPSPPSSGTPTSRKKPVHAARANLSKEKQKESSFESGLSSISINTIDSVHPTSHLQLTINSTIILNPNKGHRSSDTPISEDEGHHTLDTLILEDETHHSYDTRPGNDRHPGITAGLAPRSMAEISLKATKKRDKVDAK</sequence>
<dbReference type="Proteomes" id="UP001385951">
    <property type="component" value="Unassembled WGS sequence"/>
</dbReference>
<comment type="caution">
    <text evidence="2">The sequence shown here is derived from an EMBL/GenBank/DDBJ whole genome shotgun (WGS) entry which is preliminary data.</text>
</comment>
<feature type="region of interest" description="Disordered" evidence="1">
    <location>
        <begin position="182"/>
        <end position="222"/>
    </location>
</feature>
<reference evidence="2 3" key="1">
    <citation type="submission" date="2022-09" db="EMBL/GenBank/DDBJ databases">
        <authorList>
            <person name="Palmer J.M."/>
        </authorList>
    </citation>
    <scope>NUCLEOTIDE SEQUENCE [LARGE SCALE GENOMIC DNA]</scope>
    <source>
        <strain evidence="2 3">DSM 7382</strain>
    </source>
</reference>
<gene>
    <name evidence="2" type="ORF">QCA50_007121</name>
</gene>
<feature type="compositionally biased region" description="Basic and acidic residues" evidence="1">
    <location>
        <begin position="108"/>
        <end position="117"/>
    </location>
</feature>
<dbReference type="AlphaFoldDB" id="A0AAW0GDX0"/>
<dbReference type="EMBL" id="JASBNA010000008">
    <property type="protein sequence ID" value="KAK7689330.1"/>
    <property type="molecule type" value="Genomic_DNA"/>
</dbReference>
<evidence type="ECO:0000256" key="1">
    <source>
        <dbReference type="SAM" id="MobiDB-lite"/>
    </source>
</evidence>
<feature type="compositionally biased region" description="Basic and acidic residues" evidence="1">
    <location>
        <begin position="182"/>
        <end position="194"/>
    </location>
</feature>
<organism evidence="2 3">
    <name type="scientific">Cerrena zonata</name>
    <dbReference type="NCBI Taxonomy" id="2478898"/>
    <lineage>
        <taxon>Eukaryota</taxon>
        <taxon>Fungi</taxon>
        <taxon>Dikarya</taxon>
        <taxon>Basidiomycota</taxon>
        <taxon>Agaricomycotina</taxon>
        <taxon>Agaricomycetes</taxon>
        <taxon>Polyporales</taxon>
        <taxon>Cerrenaceae</taxon>
        <taxon>Cerrena</taxon>
    </lineage>
</organism>
<feature type="compositionally biased region" description="Low complexity" evidence="1">
    <location>
        <begin position="43"/>
        <end position="55"/>
    </location>
</feature>
<name>A0AAW0GDX0_9APHY</name>
<evidence type="ECO:0000313" key="3">
    <source>
        <dbReference type="Proteomes" id="UP001385951"/>
    </source>
</evidence>
<feature type="region of interest" description="Disordered" evidence="1">
    <location>
        <begin position="1"/>
        <end position="121"/>
    </location>
</feature>
<accession>A0AAW0GDX0</accession>
<keyword evidence="3" id="KW-1185">Reference proteome</keyword>
<evidence type="ECO:0000313" key="2">
    <source>
        <dbReference type="EMBL" id="KAK7689330.1"/>
    </source>
</evidence>
<protein>
    <submittedName>
        <fullName evidence="2">Uncharacterized protein</fullName>
    </submittedName>
</protein>
<proteinExistence type="predicted"/>